<dbReference type="Gene3D" id="1.10.10.60">
    <property type="entry name" value="Homeodomain-like"/>
    <property type="match status" value="1"/>
</dbReference>
<dbReference type="SMART" id="SM00389">
    <property type="entry name" value="HOX"/>
    <property type="match status" value="1"/>
</dbReference>
<dbReference type="GO" id="GO:0008270">
    <property type="term" value="F:zinc ion binding"/>
    <property type="evidence" value="ECO:0007669"/>
    <property type="project" value="UniProtKB-KW"/>
</dbReference>
<feature type="compositionally biased region" description="Basic and acidic residues" evidence="14">
    <location>
        <begin position="33"/>
        <end position="55"/>
    </location>
</feature>
<evidence type="ECO:0000256" key="1">
    <source>
        <dbReference type="ARBA" id="ARBA00004123"/>
    </source>
</evidence>
<proteinExistence type="inferred from homology"/>
<dbReference type="PANTHER" id="PTHR12628">
    <property type="entry name" value="POLYCOMB-LIKE TRANSCRIPTION FACTOR"/>
    <property type="match status" value="1"/>
</dbReference>
<dbReference type="PROSITE" id="PS50071">
    <property type="entry name" value="HOMEOBOX_2"/>
    <property type="match status" value="1"/>
</dbReference>
<name>A0A978UT61_ZIZJJ</name>
<evidence type="ECO:0000259" key="16">
    <source>
        <dbReference type="PROSITE" id="PS50071"/>
    </source>
</evidence>
<evidence type="ECO:0000313" key="18">
    <source>
        <dbReference type="Proteomes" id="UP000813462"/>
    </source>
</evidence>
<protein>
    <recommendedName>
        <fullName evidence="19">Homeobox protein HAT3.1</fullName>
    </recommendedName>
</protein>
<feature type="compositionally biased region" description="Polar residues" evidence="14">
    <location>
        <begin position="1047"/>
        <end position="1089"/>
    </location>
</feature>
<dbReference type="InterPro" id="IPR001356">
    <property type="entry name" value="HD"/>
</dbReference>
<keyword evidence="4 12" id="KW-0863">Zinc-finger</keyword>
<dbReference type="AlphaFoldDB" id="A0A978UT61"/>
<evidence type="ECO:0000256" key="11">
    <source>
        <dbReference type="PROSITE-ProRule" id="PRU00108"/>
    </source>
</evidence>
<keyword evidence="3" id="KW-0479">Metal-binding</keyword>
<evidence type="ECO:0000256" key="9">
    <source>
        <dbReference type="ARBA" id="ARBA00023163"/>
    </source>
</evidence>
<feature type="region of interest" description="Disordered" evidence="14">
    <location>
        <begin position="348"/>
        <end position="464"/>
    </location>
</feature>
<dbReference type="InterPro" id="IPR019786">
    <property type="entry name" value="Zinc_finger_PHD-type_CS"/>
</dbReference>
<dbReference type="InterPro" id="IPR013083">
    <property type="entry name" value="Znf_RING/FYVE/PHD"/>
</dbReference>
<organism evidence="17 18">
    <name type="scientific">Ziziphus jujuba var. spinosa</name>
    <dbReference type="NCBI Taxonomy" id="714518"/>
    <lineage>
        <taxon>Eukaryota</taxon>
        <taxon>Viridiplantae</taxon>
        <taxon>Streptophyta</taxon>
        <taxon>Embryophyta</taxon>
        <taxon>Tracheophyta</taxon>
        <taxon>Spermatophyta</taxon>
        <taxon>Magnoliopsida</taxon>
        <taxon>eudicotyledons</taxon>
        <taxon>Gunneridae</taxon>
        <taxon>Pentapetalae</taxon>
        <taxon>rosids</taxon>
        <taxon>fabids</taxon>
        <taxon>Rosales</taxon>
        <taxon>Rhamnaceae</taxon>
        <taxon>Paliureae</taxon>
        <taxon>Ziziphus</taxon>
    </lineage>
</organism>
<dbReference type="GO" id="GO:0045814">
    <property type="term" value="P:negative regulation of gene expression, epigenetic"/>
    <property type="evidence" value="ECO:0007669"/>
    <property type="project" value="TreeGrafter"/>
</dbReference>
<dbReference type="GO" id="GO:0003677">
    <property type="term" value="F:DNA binding"/>
    <property type="evidence" value="ECO:0007669"/>
    <property type="project" value="UniProtKB-UniRule"/>
</dbReference>
<dbReference type="Proteomes" id="UP000813462">
    <property type="component" value="Unassembled WGS sequence"/>
</dbReference>
<dbReference type="GO" id="GO:0005634">
    <property type="term" value="C:nucleus"/>
    <property type="evidence" value="ECO:0007669"/>
    <property type="project" value="UniProtKB-SubCell"/>
</dbReference>
<feature type="compositionally biased region" description="Basic and acidic residues" evidence="14">
    <location>
        <begin position="885"/>
        <end position="896"/>
    </location>
</feature>
<keyword evidence="10 11" id="KW-0539">Nucleus</keyword>
<feature type="compositionally biased region" description="Basic residues" evidence="14">
    <location>
        <begin position="1143"/>
        <end position="1153"/>
    </location>
</feature>
<evidence type="ECO:0000256" key="7">
    <source>
        <dbReference type="ARBA" id="ARBA00023125"/>
    </source>
</evidence>
<feature type="domain" description="Homeobox" evidence="16">
    <location>
        <begin position="989"/>
        <end position="1049"/>
    </location>
</feature>
<comment type="caution">
    <text evidence="17">The sequence shown here is derived from an EMBL/GenBank/DDBJ whole genome shotgun (WGS) entry which is preliminary data.</text>
</comment>
<feature type="compositionally biased region" description="Basic and acidic residues" evidence="14">
    <location>
        <begin position="843"/>
        <end position="855"/>
    </location>
</feature>
<feature type="compositionally biased region" description="Polar residues" evidence="14">
    <location>
        <begin position="922"/>
        <end position="941"/>
    </location>
</feature>
<feature type="compositionally biased region" description="Basic residues" evidence="14">
    <location>
        <begin position="401"/>
        <end position="417"/>
    </location>
</feature>
<evidence type="ECO:0000256" key="14">
    <source>
        <dbReference type="SAM" id="MobiDB-lite"/>
    </source>
</evidence>
<keyword evidence="6" id="KW-0805">Transcription regulation</keyword>
<feature type="region of interest" description="Disordered" evidence="14">
    <location>
        <begin position="713"/>
        <end position="1018"/>
    </location>
</feature>
<dbReference type="InterPro" id="IPR019787">
    <property type="entry name" value="Znf_PHD-finger"/>
</dbReference>
<feature type="compositionally biased region" description="Acidic residues" evidence="14">
    <location>
        <begin position="727"/>
        <end position="738"/>
    </location>
</feature>
<dbReference type="Pfam" id="PF00628">
    <property type="entry name" value="PHD"/>
    <property type="match status" value="1"/>
</dbReference>
<feature type="region of interest" description="Disordered" evidence="14">
    <location>
        <begin position="1047"/>
        <end position="1153"/>
    </location>
</feature>
<dbReference type="InterPro" id="IPR001965">
    <property type="entry name" value="Znf_PHD"/>
</dbReference>
<evidence type="ECO:0000256" key="2">
    <source>
        <dbReference type="ARBA" id="ARBA00007427"/>
    </source>
</evidence>
<evidence type="ECO:0000256" key="12">
    <source>
        <dbReference type="PROSITE-ProRule" id="PRU00146"/>
    </source>
</evidence>
<dbReference type="SUPFAM" id="SSF57903">
    <property type="entry name" value="FYVE/PHD zinc finger"/>
    <property type="match status" value="1"/>
</dbReference>
<dbReference type="Pfam" id="PF00046">
    <property type="entry name" value="Homeodomain"/>
    <property type="match status" value="1"/>
</dbReference>
<evidence type="ECO:0000256" key="10">
    <source>
        <dbReference type="ARBA" id="ARBA00023242"/>
    </source>
</evidence>
<comment type="subcellular location">
    <subcellularLocation>
        <location evidence="1 11 13">Nucleus</location>
    </subcellularLocation>
</comment>
<feature type="DNA-binding region" description="Homeobox" evidence="11">
    <location>
        <begin position="991"/>
        <end position="1050"/>
    </location>
</feature>
<feature type="compositionally biased region" description="Low complexity" evidence="14">
    <location>
        <begin position="750"/>
        <end position="768"/>
    </location>
</feature>
<dbReference type="InterPro" id="IPR009057">
    <property type="entry name" value="Homeodomain-like_sf"/>
</dbReference>
<dbReference type="InterPro" id="IPR011011">
    <property type="entry name" value="Znf_FYVE_PHD"/>
</dbReference>
<keyword evidence="8 11" id="KW-0371">Homeobox</keyword>
<evidence type="ECO:0008006" key="19">
    <source>
        <dbReference type="Google" id="ProtNLM"/>
    </source>
</evidence>
<dbReference type="InterPro" id="IPR045876">
    <property type="entry name" value="PRHA-like_PHD-finger"/>
</dbReference>
<evidence type="ECO:0000256" key="13">
    <source>
        <dbReference type="RuleBase" id="RU000682"/>
    </source>
</evidence>
<feature type="domain" description="PHD-type" evidence="15">
    <location>
        <begin position="626"/>
        <end position="683"/>
    </location>
</feature>
<accession>A0A978UT61</accession>
<evidence type="ECO:0000256" key="8">
    <source>
        <dbReference type="ARBA" id="ARBA00023155"/>
    </source>
</evidence>
<feature type="region of interest" description="Disordered" evidence="14">
    <location>
        <begin position="1"/>
        <end position="55"/>
    </location>
</feature>
<dbReference type="CDD" id="cd15504">
    <property type="entry name" value="PHD_PRHA_like"/>
    <property type="match status" value="1"/>
</dbReference>
<dbReference type="CDD" id="cd00086">
    <property type="entry name" value="homeodomain"/>
    <property type="match status" value="1"/>
</dbReference>
<dbReference type="PROSITE" id="PS50016">
    <property type="entry name" value="ZF_PHD_2"/>
    <property type="match status" value="1"/>
</dbReference>
<dbReference type="FunFam" id="3.30.40.10:FF:000650">
    <property type="entry name" value="Homeobox protein HAT3.1"/>
    <property type="match status" value="1"/>
</dbReference>
<feature type="compositionally biased region" description="Basic and acidic residues" evidence="14">
    <location>
        <begin position="426"/>
        <end position="437"/>
    </location>
</feature>
<feature type="compositionally biased region" description="Basic and acidic residues" evidence="14">
    <location>
        <begin position="997"/>
        <end position="1018"/>
    </location>
</feature>
<evidence type="ECO:0000256" key="4">
    <source>
        <dbReference type="ARBA" id="ARBA00022771"/>
    </source>
</evidence>
<feature type="compositionally biased region" description="Basic and acidic residues" evidence="14">
    <location>
        <begin position="378"/>
        <end position="388"/>
    </location>
</feature>
<gene>
    <name evidence="17" type="ORF">FEM48_Zijuj09G0130600</name>
</gene>
<keyword evidence="9" id="KW-0804">Transcription</keyword>
<reference evidence="17" key="1">
    <citation type="journal article" date="2021" name="Front. Plant Sci.">
        <title>Chromosome-Scale Genome Assembly for Chinese Sour Jujube and Insights Into Its Genome Evolution and Domestication Signature.</title>
        <authorList>
            <person name="Shen L.-Y."/>
            <person name="Luo H."/>
            <person name="Wang X.-L."/>
            <person name="Wang X.-M."/>
            <person name="Qiu X.-J."/>
            <person name="Liu H."/>
            <person name="Zhou S.-S."/>
            <person name="Jia K.-H."/>
            <person name="Nie S."/>
            <person name="Bao Y.-T."/>
            <person name="Zhang R.-G."/>
            <person name="Yun Q.-Z."/>
            <person name="Chai Y.-H."/>
            <person name="Lu J.-Y."/>
            <person name="Li Y."/>
            <person name="Zhao S.-W."/>
            <person name="Mao J.-F."/>
            <person name="Jia S.-G."/>
            <person name="Mao Y.-M."/>
        </authorList>
    </citation>
    <scope>NUCLEOTIDE SEQUENCE</scope>
    <source>
        <strain evidence="17">AT0</strain>
        <tissue evidence="17">Leaf</tissue>
    </source>
</reference>
<dbReference type="PANTHER" id="PTHR12628:SF13">
    <property type="entry name" value="HOMEOBOX PROTEIN HAT3.1"/>
    <property type="match status" value="1"/>
</dbReference>
<feature type="compositionally biased region" description="Basic residues" evidence="14">
    <location>
        <begin position="452"/>
        <end position="463"/>
    </location>
</feature>
<evidence type="ECO:0000313" key="17">
    <source>
        <dbReference type="EMBL" id="KAH7518061.1"/>
    </source>
</evidence>
<feature type="compositionally biased region" description="Low complexity" evidence="14">
    <location>
        <begin position="972"/>
        <end position="990"/>
    </location>
</feature>
<dbReference type="GO" id="GO:0003682">
    <property type="term" value="F:chromatin binding"/>
    <property type="evidence" value="ECO:0007669"/>
    <property type="project" value="TreeGrafter"/>
</dbReference>
<evidence type="ECO:0000256" key="5">
    <source>
        <dbReference type="ARBA" id="ARBA00022833"/>
    </source>
</evidence>
<dbReference type="PROSITE" id="PS01359">
    <property type="entry name" value="ZF_PHD_1"/>
    <property type="match status" value="1"/>
</dbReference>
<dbReference type="Gene3D" id="3.30.40.10">
    <property type="entry name" value="Zinc/RING finger domain, C3HC4 (zinc finger)"/>
    <property type="match status" value="1"/>
</dbReference>
<keyword evidence="5" id="KW-0862">Zinc</keyword>
<sequence>MADGAHPNVSPASVSSQAAEGTCLVQSTSGQMHKSESSEELHQIESDTGEKKQEKISVAVSSIVNGQQQPFSETASKNNLSERLGLPLEEVRKSCQTEKGSCSQPTTLEHRHKGSVCAKLTEEHQPGFEQTDGVVSEDVCTELSEQHQSGCKHDPNEPLQSITAVSSSLISKNLDSSFVNVTVNSLIDELVLPQKDVSTSIQTGNTSCPQHVMSEQIYECNAGNMCIEASKQNHHLGSDLLQNDLEETSSPVPSCVVNEKLEHILENENSISGGQLELSSENVSKDCETGKSSCCQRTTSEQNFDSSSIYSELPIQKDQLISVKVQYFPVSTRTAVSNSILTEHLRPSPVPVRHLEPTLGDVNKGPNDKQLEPSSGDVNKKSSHEHFHTPPKSVMNNSSRLGRRDKRTAKSKKKKYMLRSLVGSDRVLRSRTREKPNAFESSANLGNGNGAKRGRKRRNKRGKRIMDDEFSKIRKHLRYLLYRIGYEQNLIDAYSGEGWKGYSRLRAKQYPREGALGWLRLASVWGNIFVLCTELSMESKFANPDLEVELESLFLKAIYSKFLFLYASGYSLEKLKPERELQRATSEILRRKLKIRDLFQRLDSLCAEGRFPNSLFDSEGQIDSEDIYCAKCESKDLSAGNDIILCDGACDRGFHQFCLEPPLLSEHIPPGDEGWLCPGCDCKFDCVDLLNDSQGTDLSISDSWEKVFPEAAAAAEGKNKDHNLELPSDESDDDDYDPDGPATDEKVQGDESSSNESSSNESDYASASEELEAPTNNEQHLGLPSDDSEDDDYDPQAPDIEEGVKQESSSSDFTSDSEDLAVALGDNRSSENVGPMSPSSNSDPKKTARESDGQNRHVGKNTSLRKELLSIQDDSLPVSGKRHIERLDYKKLHDEEYGNVPSDSSDDEDFTDTAAPEKRQKSTGQVNSLSPSENASTTKNVKITEPISFDISEHAPKRRRGRKSKIENKNNSPSKSLEGSSKSASTSGKGRPSSHRRLGEAATERLYKSFKENQYPDRATKESLAQELGITSHQVSKWFENVRWSVRHSSSAAEGRSASNTGTASPQTNAIPKSEKQTNIQNSTQSGANNKKLPRTGDGQNSTIPNTRKRKGRSVNQASDIDSRIETPKPQAVLETPESGGRTKTRRRRKSVI</sequence>
<evidence type="ECO:0000259" key="15">
    <source>
        <dbReference type="PROSITE" id="PS50016"/>
    </source>
</evidence>
<keyword evidence="7 11" id="KW-0238">DNA-binding</keyword>
<dbReference type="SUPFAM" id="SSF46689">
    <property type="entry name" value="Homeodomain-like"/>
    <property type="match status" value="1"/>
</dbReference>
<comment type="similarity">
    <text evidence="2">Belongs to the PHD-associated homeobox family.</text>
</comment>
<dbReference type="EMBL" id="JAEACU010000009">
    <property type="protein sequence ID" value="KAH7518061.1"/>
    <property type="molecule type" value="Genomic_DNA"/>
</dbReference>
<dbReference type="SMART" id="SM00249">
    <property type="entry name" value="PHD"/>
    <property type="match status" value="1"/>
</dbReference>
<evidence type="ECO:0000256" key="3">
    <source>
        <dbReference type="ARBA" id="ARBA00022723"/>
    </source>
</evidence>
<feature type="compositionally biased region" description="Polar residues" evidence="14">
    <location>
        <begin position="10"/>
        <end position="32"/>
    </location>
</feature>
<evidence type="ECO:0000256" key="6">
    <source>
        <dbReference type="ARBA" id="ARBA00023015"/>
    </source>
</evidence>